<keyword evidence="9" id="KW-0228">DNA excision</keyword>
<comment type="subcellular location">
    <subcellularLocation>
        <location evidence="1 9">Nucleus</location>
    </subcellularLocation>
</comment>
<feature type="region of interest" description="Disordered" evidence="10">
    <location>
        <begin position="213"/>
        <end position="279"/>
    </location>
</feature>
<dbReference type="AlphaFoldDB" id="A0A516AGI6"/>
<dbReference type="PANTHER" id="PTHR11081:SF8">
    <property type="entry name" value="EXONUCLEASE 1"/>
    <property type="match status" value="1"/>
</dbReference>
<keyword evidence="9" id="KW-0460">Magnesium</keyword>
<dbReference type="GO" id="GO:0017108">
    <property type="term" value="F:5'-flap endonuclease activity"/>
    <property type="evidence" value="ECO:0007669"/>
    <property type="project" value="TreeGrafter"/>
</dbReference>
<feature type="region of interest" description="Disordered" evidence="10">
    <location>
        <begin position="714"/>
        <end position="754"/>
    </location>
</feature>
<feature type="compositionally biased region" description="Basic residues" evidence="10">
    <location>
        <begin position="252"/>
        <end position="269"/>
    </location>
</feature>
<evidence type="ECO:0000256" key="10">
    <source>
        <dbReference type="SAM" id="MobiDB-lite"/>
    </source>
</evidence>
<keyword evidence="8 9" id="KW-0539">Nucleus</keyword>
<feature type="compositionally biased region" description="Low complexity" evidence="10">
    <location>
        <begin position="519"/>
        <end position="536"/>
    </location>
</feature>
<keyword evidence="9" id="KW-0479">Metal-binding</keyword>
<evidence type="ECO:0000256" key="8">
    <source>
        <dbReference type="ARBA" id="ARBA00023242"/>
    </source>
</evidence>
<keyword evidence="7 9" id="KW-0234">DNA repair</keyword>
<dbReference type="Gene3D" id="3.40.50.1010">
    <property type="entry name" value="5'-nuclease"/>
    <property type="match status" value="1"/>
</dbReference>
<keyword evidence="4 9" id="KW-0227">DNA damage</keyword>
<dbReference type="GO" id="GO:0003677">
    <property type="term" value="F:DNA binding"/>
    <property type="evidence" value="ECO:0007669"/>
    <property type="project" value="UniProtKB-UniRule"/>
</dbReference>
<keyword evidence="9" id="KW-0238">DNA-binding</keyword>
<dbReference type="SMART" id="SM00484">
    <property type="entry name" value="XPGI"/>
    <property type="match status" value="1"/>
</dbReference>
<dbReference type="Gene3D" id="1.10.150.20">
    <property type="entry name" value="5' to 3' exonuclease, C-terminal subdomain"/>
    <property type="match status" value="1"/>
</dbReference>
<feature type="region of interest" description="Disordered" evidence="10">
    <location>
        <begin position="564"/>
        <end position="667"/>
    </location>
</feature>
<evidence type="ECO:0000259" key="11">
    <source>
        <dbReference type="SMART" id="SM00484"/>
    </source>
</evidence>
<dbReference type="InterPro" id="IPR029060">
    <property type="entry name" value="PIN-like_dom_sf"/>
</dbReference>
<dbReference type="InterPro" id="IPR036279">
    <property type="entry name" value="5-3_exonuclease_C_sf"/>
</dbReference>
<accession>A0A516AGI6</accession>
<evidence type="ECO:0000256" key="5">
    <source>
        <dbReference type="ARBA" id="ARBA00022801"/>
    </source>
</evidence>
<dbReference type="SUPFAM" id="SSF47807">
    <property type="entry name" value="5' to 3' exonuclease, C-terminal subdomain"/>
    <property type="match status" value="1"/>
</dbReference>
<dbReference type="InterPro" id="IPR044752">
    <property type="entry name" value="PIN-like_EXO1"/>
</dbReference>
<evidence type="ECO:0000256" key="9">
    <source>
        <dbReference type="RuleBase" id="RU910737"/>
    </source>
</evidence>
<reference evidence="13" key="1">
    <citation type="journal article" date="2019" name="Microorganisms">
        <title>DNA Damage Response Pathways in Dinoflagellates.</title>
        <authorList>
            <person name="Li C."/>
            <person name="Wong J."/>
        </authorList>
    </citation>
    <scope>NUCLEOTIDE SEQUENCE</scope>
</reference>
<evidence type="ECO:0000256" key="7">
    <source>
        <dbReference type="ARBA" id="ARBA00023204"/>
    </source>
</evidence>
<keyword evidence="6" id="KW-0496">Mitochondrion</keyword>
<evidence type="ECO:0000313" key="13">
    <source>
        <dbReference type="EMBL" id="QDO16419.1"/>
    </source>
</evidence>
<evidence type="ECO:0000256" key="1">
    <source>
        <dbReference type="ARBA" id="ARBA00004123"/>
    </source>
</evidence>
<feature type="domain" description="XPG-I" evidence="11">
    <location>
        <begin position="145"/>
        <end position="221"/>
    </location>
</feature>
<organism evidence="13">
    <name type="scientific">Crypthecodinium cohnii</name>
    <name type="common">Dinoflagellate</name>
    <name type="synonym">Glenodinium cohnii</name>
    <dbReference type="NCBI Taxonomy" id="2866"/>
    <lineage>
        <taxon>Eukaryota</taxon>
        <taxon>Sar</taxon>
        <taxon>Alveolata</taxon>
        <taxon>Dinophyceae</taxon>
        <taxon>Gonyaulacales</taxon>
        <taxon>Crypthecodiniaceae</taxon>
        <taxon>Crypthecodinium</taxon>
    </lineage>
</organism>
<dbReference type="GO" id="GO:0046872">
    <property type="term" value="F:metal ion binding"/>
    <property type="evidence" value="ECO:0007669"/>
    <property type="project" value="UniProtKB-UniRule"/>
</dbReference>
<dbReference type="CDD" id="cd09857">
    <property type="entry name" value="PIN_EXO1"/>
    <property type="match status" value="1"/>
</dbReference>
<dbReference type="Pfam" id="PF00867">
    <property type="entry name" value="XPG_I"/>
    <property type="match status" value="1"/>
</dbReference>
<keyword evidence="9 13" id="KW-0269">Exonuclease</keyword>
<dbReference type="SMART" id="SM00485">
    <property type="entry name" value="XPGN"/>
    <property type="match status" value="1"/>
</dbReference>
<dbReference type="PANTHER" id="PTHR11081">
    <property type="entry name" value="FLAP ENDONUCLEASE FAMILY MEMBER"/>
    <property type="match status" value="1"/>
</dbReference>
<feature type="compositionally biased region" description="Low complexity" evidence="10">
    <location>
        <begin position="472"/>
        <end position="490"/>
    </location>
</feature>
<comment type="function">
    <text evidence="9">5'-&gt;3' double-stranded DNA exonuclease which may also possess a cryptic 3'-&gt;5' double-stranded DNA exonuclease activity. Functions in DNA mismatch repair.</text>
</comment>
<evidence type="ECO:0000256" key="2">
    <source>
        <dbReference type="ARBA" id="ARBA00022553"/>
    </source>
</evidence>
<protein>
    <recommendedName>
        <fullName evidence="9">Exonuclease 1</fullName>
        <ecNumber evidence="9">3.1.-.-</ecNumber>
    </recommendedName>
</protein>
<feature type="domain" description="XPG N-terminal" evidence="12">
    <location>
        <begin position="1"/>
        <end position="100"/>
    </location>
</feature>
<dbReference type="InterPro" id="IPR006086">
    <property type="entry name" value="XPG-I_dom"/>
</dbReference>
<dbReference type="InterPro" id="IPR006084">
    <property type="entry name" value="XPG/Rad2"/>
</dbReference>
<dbReference type="EMBL" id="MN125952">
    <property type="protein sequence ID" value="QDO16419.1"/>
    <property type="molecule type" value="mRNA"/>
</dbReference>
<dbReference type="PRINTS" id="PR00853">
    <property type="entry name" value="XPGRADSUPER"/>
</dbReference>
<keyword evidence="2" id="KW-0597">Phosphoprotein</keyword>
<dbReference type="GO" id="GO:0006281">
    <property type="term" value="P:DNA repair"/>
    <property type="evidence" value="ECO:0007669"/>
    <property type="project" value="UniProtKB-UniRule"/>
</dbReference>
<dbReference type="FunFam" id="3.40.50.1010:FF:000002">
    <property type="entry name" value="Exonuclease 1, putative"/>
    <property type="match status" value="1"/>
</dbReference>
<feature type="compositionally biased region" description="Basic and acidic residues" evidence="10">
    <location>
        <begin position="728"/>
        <end position="738"/>
    </location>
</feature>
<feature type="region of interest" description="Disordered" evidence="10">
    <location>
        <begin position="460"/>
        <end position="503"/>
    </location>
</feature>
<dbReference type="InterPro" id="IPR019974">
    <property type="entry name" value="XPG_CS"/>
</dbReference>
<dbReference type="Pfam" id="PF00752">
    <property type="entry name" value="XPG_N"/>
    <property type="match status" value="1"/>
</dbReference>
<dbReference type="EC" id="3.1.-.-" evidence="9"/>
<evidence type="ECO:0000256" key="3">
    <source>
        <dbReference type="ARBA" id="ARBA00022722"/>
    </source>
</evidence>
<comment type="similarity">
    <text evidence="9">Belongs to the XPG/RAD2 endonuclease family. EXO1 subfamily.</text>
</comment>
<evidence type="ECO:0000256" key="6">
    <source>
        <dbReference type="ARBA" id="ARBA00023128"/>
    </source>
</evidence>
<dbReference type="PROSITE" id="PS00841">
    <property type="entry name" value="XPG_1"/>
    <property type="match status" value="1"/>
</dbReference>
<evidence type="ECO:0000256" key="4">
    <source>
        <dbReference type="ARBA" id="ARBA00022763"/>
    </source>
</evidence>
<feature type="compositionally biased region" description="Basic and acidic residues" evidence="10">
    <location>
        <begin position="460"/>
        <end position="471"/>
    </location>
</feature>
<feature type="region of interest" description="Disordered" evidence="10">
    <location>
        <begin position="515"/>
        <end position="538"/>
    </location>
</feature>
<dbReference type="InterPro" id="IPR006085">
    <property type="entry name" value="XPG_DNA_repair_N"/>
</dbReference>
<feature type="compositionally biased region" description="Basic and acidic residues" evidence="10">
    <location>
        <begin position="270"/>
        <end position="279"/>
    </location>
</feature>
<dbReference type="SUPFAM" id="SSF88723">
    <property type="entry name" value="PIN domain-like"/>
    <property type="match status" value="1"/>
</dbReference>
<dbReference type="GO" id="GO:0005634">
    <property type="term" value="C:nucleus"/>
    <property type="evidence" value="ECO:0007669"/>
    <property type="project" value="UniProtKB-SubCell"/>
</dbReference>
<proteinExistence type="evidence at transcript level"/>
<keyword evidence="9" id="KW-0267">Excision nuclease</keyword>
<sequence>MGIHGLLPFLKQHYVQKRNIKDFAGKTVGVDAMCWMHKGAFACAVQLVLEHDTDKFVHFFLKHCEMMRYHNIKPVIVFDGARLPAKAKEEANRQATRDKARDDALAMLKRKQSGEFVDEKALFAQCSGAIRITGNMIARLMRALRELSIHFIVAPFEADAQLAYMCRTGWVHAVISEDSDLLAYGCPNTFFKMDTYGDGENIVLPCLQPNHVPELPSGAEEGAEDHSANQDGDDPGPSSEGSPDKANGKPTPKAKGRPRGSGKKPAAKKKTGEEKKAEKADEILQLNKWSPDLFSQFCTFCGTDYKEPDTRIKGFGVKTAFKLLCQHGSVERVVRALAQDKRFQQNLPCPVDEYVQRFNTVLAVFWHHTVFDPRRGECLSIAEAFPNTNRTLQGIELRKICGDFHPKEYAGRIARGEIDARTLEPRPQEPFTPAERACIERMLRDKREQQRDHQFRASLKEDAERAAKAREAAQAAAAEQAARLAEARQQSNQGPANPNPVINLLDEQGNVIENLAMDPPNANENGQQGQPGQESQNQREMRLLKGDISVISGLMQEVFDKSVKAQPHPTDENVPPRSVTHPNGKLQTPPRANGGPEATPSFNSQPQQQQSSTPAVKTNPFARKRLLGSVTKPPVMKRPRASFGTALKGADQKQDDDDDDRRLIKPEYHPRGGYAAFDAAAIVLANRRGIDMEKVEEAKNPGKLGFFFKAVPKKSAVKETPAPPKLSKLSEWRARPWEPEEPEPEEPIQVVQKKPKFWNRSSWEKASD</sequence>
<dbReference type="GO" id="GO:0035312">
    <property type="term" value="F:5'-3' DNA exonuclease activity"/>
    <property type="evidence" value="ECO:0007669"/>
    <property type="project" value="UniProtKB-UniRule"/>
</dbReference>
<keyword evidence="3 9" id="KW-0540">Nuclease</keyword>
<name>A0A516AGI6_CRYCO</name>
<evidence type="ECO:0000259" key="12">
    <source>
        <dbReference type="SMART" id="SM00485"/>
    </source>
</evidence>
<keyword evidence="5 9" id="KW-0378">Hydrolase</keyword>
<comment type="cofactor">
    <cofactor evidence="9">
        <name>Mg(2+)</name>
        <dbReference type="ChEBI" id="CHEBI:18420"/>
    </cofactor>
    <text evidence="9">Binds 2 magnesium ions per subunit. They probably participate in the reaction catalyzed by the enzyme. May bind an additional third magnesium ion after substrate binding.</text>
</comment>